<dbReference type="CDD" id="cd17359">
    <property type="entry name" value="MFS_XylE_like"/>
    <property type="match status" value="1"/>
</dbReference>
<dbReference type="PANTHER" id="PTHR48020:SF12">
    <property type="entry name" value="PROTON MYO-INOSITOL COTRANSPORTER"/>
    <property type="match status" value="1"/>
</dbReference>
<evidence type="ECO:0000313" key="13">
    <source>
        <dbReference type="Proteomes" id="UP000654947"/>
    </source>
</evidence>
<feature type="transmembrane region" description="Helical" evidence="10">
    <location>
        <begin position="282"/>
        <end position="307"/>
    </location>
</feature>
<comment type="subcellular location">
    <subcellularLocation>
        <location evidence="1">Cell membrane</location>
        <topology evidence="1">Multi-pass membrane protein</topology>
    </subcellularLocation>
</comment>
<feature type="region of interest" description="Disordered" evidence="9">
    <location>
        <begin position="438"/>
        <end position="463"/>
    </location>
</feature>
<comment type="similarity">
    <text evidence="2 8">Belongs to the major facilitator superfamily. Sugar transporter (TC 2.A.1.1) family.</text>
</comment>
<evidence type="ECO:0000256" key="2">
    <source>
        <dbReference type="ARBA" id="ARBA00010992"/>
    </source>
</evidence>
<dbReference type="InterPro" id="IPR020846">
    <property type="entry name" value="MFS_dom"/>
</dbReference>
<dbReference type="RefSeq" id="WP_193517673.1">
    <property type="nucleotide sequence ID" value="NZ_BMXL01000006.1"/>
</dbReference>
<evidence type="ECO:0000256" key="4">
    <source>
        <dbReference type="ARBA" id="ARBA00022475"/>
    </source>
</evidence>
<feature type="transmembrane region" description="Helical" evidence="10">
    <location>
        <begin position="314"/>
        <end position="334"/>
    </location>
</feature>
<dbReference type="InterPro" id="IPR036259">
    <property type="entry name" value="MFS_trans_sf"/>
</dbReference>
<dbReference type="PROSITE" id="PS00216">
    <property type="entry name" value="SUGAR_TRANSPORT_1"/>
    <property type="match status" value="2"/>
</dbReference>
<evidence type="ECO:0000256" key="9">
    <source>
        <dbReference type="SAM" id="MobiDB-lite"/>
    </source>
</evidence>
<feature type="transmembrane region" description="Helical" evidence="10">
    <location>
        <begin position="107"/>
        <end position="128"/>
    </location>
</feature>
<keyword evidence="6 10" id="KW-1133">Transmembrane helix</keyword>
<dbReference type="PRINTS" id="PR00171">
    <property type="entry name" value="SUGRTRNSPORT"/>
</dbReference>
<feature type="transmembrane region" description="Helical" evidence="10">
    <location>
        <begin position="140"/>
        <end position="162"/>
    </location>
</feature>
<keyword evidence="13" id="KW-1185">Reference proteome</keyword>
<proteinExistence type="inferred from homology"/>
<dbReference type="InterPro" id="IPR005829">
    <property type="entry name" value="Sugar_transporter_CS"/>
</dbReference>
<evidence type="ECO:0000256" key="7">
    <source>
        <dbReference type="ARBA" id="ARBA00023136"/>
    </source>
</evidence>
<comment type="caution">
    <text evidence="12">The sequence shown here is derived from an EMBL/GenBank/DDBJ whole genome shotgun (WGS) entry which is preliminary data.</text>
</comment>
<keyword evidence="5 10" id="KW-0812">Transmembrane</keyword>
<dbReference type="Proteomes" id="UP000654947">
    <property type="component" value="Unassembled WGS sequence"/>
</dbReference>
<reference evidence="12 13" key="1">
    <citation type="journal article" date="2014" name="Int. J. Syst. Evol. Microbiol.">
        <title>Complete genome sequence of Corynebacterium casei LMG S-19264T (=DSM 44701T), isolated from a smear-ripened cheese.</title>
        <authorList>
            <consortium name="US DOE Joint Genome Institute (JGI-PGF)"/>
            <person name="Walter F."/>
            <person name="Albersmeier A."/>
            <person name="Kalinowski J."/>
            <person name="Ruckert C."/>
        </authorList>
    </citation>
    <scope>NUCLEOTIDE SEQUENCE [LARGE SCALE GENOMIC DNA]</scope>
    <source>
        <strain evidence="12 13">KCTC 19473</strain>
    </source>
</reference>
<dbReference type="NCBIfam" id="TIGR00879">
    <property type="entry name" value="SP"/>
    <property type="match status" value="1"/>
</dbReference>
<dbReference type="PROSITE" id="PS50850">
    <property type="entry name" value="MFS"/>
    <property type="match status" value="1"/>
</dbReference>
<dbReference type="GO" id="GO:0005886">
    <property type="term" value="C:plasma membrane"/>
    <property type="evidence" value="ECO:0007669"/>
    <property type="project" value="UniProtKB-SubCell"/>
</dbReference>
<dbReference type="InterPro" id="IPR047984">
    <property type="entry name" value="XylE-like"/>
</dbReference>
<dbReference type="InterPro" id="IPR050814">
    <property type="entry name" value="Myo-inositol_Transporter"/>
</dbReference>
<feature type="transmembrane region" description="Helical" evidence="10">
    <location>
        <begin position="403"/>
        <end position="425"/>
    </location>
</feature>
<name>A0A919CGN7_9ACTN</name>
<evidence type="ECO:0000313" key="12">
    <source>
        <dbReference type="EMBL" id="GHD22034.1"/>
    </source>
</evidence>
<dbReference type="InterPro" id="IPR005828">
    <property type="entry name" value="MFS_sugar_transport-like"/>
</dbReference>
<dbReference type="SUPFAM" id="SSF103473">
    <property type="entry name" value="MFS general substrate transporter"/>
    <property type="match status" value="1"/>
</dbReference>
<keyword evidence="7 10" id="KW-0472">Membrane</keyword>
<keyword evidence="3 8" id="KW-0813">Transport</keyword>
<dbReference type="FunFam" id="1.20.1250.20:FF:000073">
    <property type="entry name" value="MFS myo-inositol transporter, putative"/>
    <property type="match status" value="1"/>
</dbReference>
<evidence type="ECO:0000256" key="8">
    <source>
        <dbReference type="RuleBase" id="RU003346"/>
    </source>
</evidence>
<evidence type="ECO:0000256" key="3">
    <source>
        <dbReference type="ARBA" id="ARBA00022448"/>
    </source>
</evidence>
<sequence length="463" mass="49569">MEHMTEARARRNVIRIAVIAGVGGLLFGYDTGIISGALLFIRDDFDLSAFQQGVVTSSLLVGAVFGSLYGGWLSDRYGRRTVVLIAAVIFGVGALMAGLAPNYPVLVAARVVLGLGVGTASLLVPLYIAELAPPKARGALVSLTSLMTTTGILLSYMVAYGFADMEGWRWMLGIGLIPSVILGVGMLVLPETPRWLLIRGRDREARNVLSRTRQADAVEPEMREIAAVAREETGGFRDLFHRNLRPLLIVGAGLAVMQQITGVNTVIYFAPTILEEAGFGAASAILATFGVGAANVLMTVVAILVVDRLGRRRLLLWGTSGMAVSLFLLGIAFGTDAPGFLLVALLMIYISVFAVSLGPVVWLLLAEIFPLRVRGAAMSFGSALLWAANFVVALVFLPMVEAITASGAFWVYTVICVLSFLFVLFKVPETKGRTLEEIEAQLRGTRGPDDPATPRRENPSESP</sequence>
<evidence type="ECO:0000256" key="1">
    <source>
        <dbReference type="ARBA" id="ARBA00004651"/>
    </source>
</evidence>
<dbReference type="Gene3D" id="1.20.1250.20">
    <property type="entry name" value="MFS general substrate transporter like domains"/>
    <property type="match status" value="2"/>
</dbReference>
<feature type="transmembrane region" description="Helical" evidence="10">
    <location>
        <begin position="247"/>
        <end position="270"/>
    </location>
</feature>
<feature type="domain" description="Major facilitator superfamily (MFS) profile" evidence="11">
    <location>
        <begin position="16"/>
        <end position="431"/>
    </location>
</feature>
<dbReference type="GO" id="GO:0022857">
    <property type="term" value="F:transmembrane transporter activity"/>
    <property type="evidence" value="ECO:0007669"/>
    <property type="project" value="InterPro"/>
</dbReference>
<evidence type="ECO:0000256" key="6">
    <source>
        <dbReference type="ARBA" id="ARBA00022989"/>
    </source>
</evidence>
<dbReference type="AlphaFoldDB" id="A0A919CGN7"/>
<dbReference type="PANTHER" id="PTHR48020">
    <property type="entry name" value="PROTON MYO-INOSITOL COTRANSPORTER"/>
    <property type="match status" value="1"/>
</dbReference>
<protein>
    <submittedName>
        <fullName evidence="12">Metabolite transport protein YwtG</fullName>
    </submittedName>
</protein>
<feature type="transmembrane region" description="Helical" evidence="10">
    <location>
        <begin position="168"/>
        <end position="189"/>
    </location>
</feature>
<dbReference type="EMBL" id="BMXL01000006">
    <property type="protein sequence ID" value="GHD22034.1"/>
    <property type="molecule type" value="Genomic_DNA"/>
</dbReference>
<evidence type="ECO:0000256" key="5">
    <source>
        <dbReference type="ARBA" id="ARBA00022692"/>
    </source>
</evidence>
<feature type="transmembrane region" description="Helical" evidence="10">
    <location>
        <begin position="49"/>
        <end position="70"/>
    </location>
</feature>
<gene>
    <name evidence="12" type="primary">ywtG</name>
    <name evidence="12" type="ORF">GCM10007147_15880</name>
</gene>
<dbReference type="InterPro" id="IPR003663">
    <property type="entry name" value="Sugar/inositol_transpt"/>
</dbReference>
<evidence type="ECO:0000259" key="11">
    <source>
        <dbReference type="PROSITE" id="PS50850"/>
    </source>
</evidence>
<evidence type="ECO:0000256" key="10">
    <source>
        <dbReference type="SAM" id="Phobius"/>
    </source>
</evidence>
<dbReference type="Pfam" id="PF00083">
    <property type="entry name" value="Sugar_tr"/>
    <property type="match status" value="1"/>
</dbReference>
<organism evidence="12 13">
    <name type="scientific">Nocardiopsis kunsanensis</name>
    <dbReference type="NCBI Taxonomy" id="141693"/>
    <lineage>
        <taxon>Bacteria</taxon>
        <taxon>Bacillati</taxon>
        <taxon>Actinomycetota</taxon>
        <taxon>Actinomycetes</taxon>
        <taxon>Streptosporangiales</taxon>
        <taxon>Nocardiopsidaceae</taxon>
        <taxon>Nocardiopsis</taxon>
    </lineage>
</organism>
<feature type="compositionally biased region" description="Basic and acidic residues" evidence="9">
    <location>
        <begin position="446"/>
        <end position="463"/>
    </location>
</feature>
<dbReference type="PROSITE" id="PS00217">
    <property type="entry name" value="SUGAR_TRANSPORT_2"/>
    <property type="match status" value="1"/>
</dbReference>
<feature type="transmembrane region" description="Helical" evidence="10">
    <location>
        <begin position="12"/>
        <end position="29"/>
    </location>
</feature>
<accession>A0A919CGN7</accession>
<feature type="transmembrane region" description="Helical" evidence="10">
    <location>
        <begin position="377"/>
        <end position="397"/>
    </location>
</feature>
<feature type="transmembrane region" description="Helical" evidence="10">
    <location>
        <begin position="340"/>
        <end position="365"/>
    </location>
</feature>
<feature type="transmembrane region" description="Helical" evidence="10">
    <location>
        <begin position="82"/>
        <end position="101"/>
    </location>
</feature>
<keyword evidence="4" id="KW-1003">Cell membrane</keyword>